<reference evidence="2" key="1">
    <citation type="submission" date="2016-01" db="EMBL/GenBank/DDBJ databases">
        <authorList>
            <person name="Peeters C."/>
        </authorList>
    </citation>
    <scope>NUCLEOTIDE SEQUENCE [LARGE SCALE GENOMIC DNA]</scope>
    <source>
        <strain evidence="2">LMG 22940</strain>
    </source>
</reference>
<name>A0A158KYT6_9BURK</name>
<gene>
    <name evidence="2" type="ORF">AWB68_07979</name>
</gene>
<dbReference type="Gene3D" id="3.90.550.10">
    <property type="entry name" value="Spore Coat Polysaccharide Biosynthesis Protein SpsA, Chain A"/>
    <property type="match status" value="1"/>
</dbReference>
<evidence type="ECO:0000313" key="2">
    <source>
        <dbReference type="EMBL" id="SAL86292.1"/>
    </source>
</evidence>
<keyword evidence="3" id="KW-1185">Reference proteome</keyword>
<dbReference type="InterPro" id="IPR013216">
    <property type="entry name" value="Methyltransf_11"/>
</dbReference>
<accession>A0A158KYT6</accession>
<dbReference type="GO" id="GO:0008757">
    <property type="term" value="F:S-adenosylmethionine-dependent methyltransferase activity"/>
    <property type="evidence" value="ECO:0007669"/>
    <property type="project" value="InterPro"/>
</dbReference>
<dbReference type="RefSeq" id="WP_087649760.1">
    <property type="nucleotide sequence ID" value="NZ_FCON02000222.1"/>
</dbReference>
<dbReference type="OrthoDB" id="9816564at2"/>
<sequence length="618" mass="71468">MIAFTICSKNFLGYALSLRATLQAHHGPITFYVAICDDIEGFDINAFDFEIISIDELGIPRFDEMRNRYNITELNTSIKPFVFSYLFDRHPGEHIIYLDPDILVVGPFTELLTCFESGADCVLTPHILEPAEFAEMEDRQFLNFGIYNLGFCAFRDTPQVRRVVAWWGRRLETQCVIDLQNGLFVDQKWADLMPAFINKTVILHHAGYNVAYWNLSQRLVRRENGHWLVNAQPLRFVHFSGNKIEDPTIFSRHSAQFRANNIGDLRLLLDSYRRSVHRHGHWYYSTLTYGFNWHGESGHNLHTPIGISAEREKATWVRPYFPMLASESLADFRHARTQMESILSRRRRTEVDAIPFDLDAYQLPGFCACCGKDSRFQVSGMYSSSTLEDGRVFPNWREHLNCLSCGLVNRVRACIHLFYQEISPSSDARIYITEQKTTTYDWLKERFPNVQGSEYWGDGCEPGEVISGIRNEDIQRLSFAADTFDHIMTFDVLEHVPNHKSALQELFRCLAPNGSLMMTVPFRPNSYEYEIRAELQSNGEIRHIMEPEYHGNPVDMEHGSICFRYFGWQLLDELREIGFCKARIVTYWSESLRYMGDPQLIITAEKPPALSVASDSIV</sequence>
<dbReference type="AlphaFoldDB" id="A0A158KYT6"/>
<dbReference type="Pfam" id="PF08241">
    <property type="entry name" value="Methyltransf_11"/>
    <property type="match status" value="1"/>
</dbReference>
<comment type="caution">
    <text evidence="2">The sequence shown here is derived from an EMBL/GenBank/DDBJ whole genome shotgun (WGS) entry which is preliminary data.</text>
</comment>
<dbReference type="SUPFAM" id="SSF53448">
    <property type="entry name" value="Nucleotide-diphospho-sugar transferases"/>
    <property type="match status" value="1"/>
</dbReference>
<dbReference type="EMBL" id="FCON02000222">
    <property type="protein sequence ID" value="SAL86292.1"/>
    <property type="molecule type" value="Genomic_DNA"/>
</dbReference>
<dbReference type="Proteomes" id="UP000054770">
    <property type="component" value="Unassembled WGS sequence"/>
</dbReference>
<dbReference type="InterPro" id="IPR029044">
    <property type="entry name" value="Nucleotide-diphossugar_trans"/>
</dbReference>
<organism evidence="2 3">
    <name type="scientific">Caballeronia choica</name>
    <dbReference type="NCBI Taxonomy" id="326476"/>
    <lineage>
        <taxon>Bacteria</taxon>
        <taxon>Pseudomonadati</taxon>
        <taxon>Pseudomonadota</taxon>
        <taxon>Betaproteobacteria</taxon>
        <taxon>Burkholderiales</taxon>
        <taxon>Burkholderiaceae</taxon>
        <taxon>Caballeronia</taxon>
    </lineage>
</organism>
<dbReference type="Gene3D" id="3.40.50.150">
    <property type="entry name" value="Vaccinia Virus protein VP39"/>
    <property type="match status" value="1"/>
</dbReference>
<dbReference type="SUPFAM" id="SSF53335">
    <property type="entry name" value="S-adenosyl-L-methionine-dependent methyltransferases"/>
    <property type="match status" value="1"/>
</dbReference>
<feature type="domain" description="Methyltransferase type 11" evidence="1">
    <location>
        <begin position="469"/>
        <end position="517"/>
    </location>
</feature>
<protein>
    <recommendedName>
        <fullName evidence="1">Methyltransferase type 11 domain-containing protein</fullName>
    </recommendedName>
</protein>
<evidence type="ECO:0000259" key="1">
    <source>
        <dbReference type="Pfam" id="PF08241"/>
    </source>
</evidence>
<dbReference type="InterPro" id="IPR029063">
    <property type="entry name" value="SAM-dependent_MTases_sf"/>
</dbReference>
<dbReference type="CDD" id="cd02440">
    <property type="entry name" value="AdoMet_MTases"/>
    <property type="match status" value="1"/>
</dbReference>
<evidence type="ECO:0000313" key="3">
    <source>
        <dbReference type="Proteomes" id="UP000054770"/>
    </source>
</evidence>
<proteinExistence type="predicted"/>